<dbReference type="STRING" id="1423747.FC69_GL000541"/>
<dbReference type="AlphaFoldDB" id="A0A0R1RZ71"/>
<feature type="domain" description="Peptidase M24" evidence="4">
    <location>
        <begin position="134"/>
        <end position="335"/>
    </location>
</feature>
<dbReference type="PATRIC" id="fig|1423747.3.peg.552"/>
<dbReference type="GO" id="GO:0016787">
    <property type="term" value="F:hydrolase activity"/>
    <property type="evidence" value="ECO:0007669"/>
    <property type="project" value="UniProtKB-KW"/>
</dbReference>
<dbReference type="CDD" id="cd01092">
    <property type="entry name" value="APP-like"/>
    <property type="match status" value="1"/>
</dbReference>
<dbReference type="eggNOG" id="COG0006">
    <property type="taxonomic scope" value="Bacteria"/>
</dbReference>
<dbReference type="EMBL" id="AZEX01000014">
    <property type="protein sequence ID" value="KRL61646.1"/>
    <property type="molecule type" value="Genomic_DNA"/>
</dbReference>
<dbReference type="PANTHER" id="PTHR46112">
    <property type="entry name" value="AMINOPEPTIDASE"/>
    <property type="match status" value="1"/>
</dbReference>
<dbReference type="InterPro" id="IPR050659">
    <property type="entry name" value="Peptidase_M24B"/>
</dbReference>
<dbReference type="PROSITE" id="PS00491">
    <property type="entry name" value="PROLINE_PEPTIDASE"/>
    <property type="match status" value="1"/>
</dbReference>
<dbReference type="SUPFAM" id="SSF55920">
    <property type="entry name" value="Creatinase/aminopeptidase"/>
    <property type="match status" value="1"/>
</dbReference>
<reference evidence="6 7" key="1">
    <citation type="journal article" date="2015" name="Genome Announc.">
        <title>Expanding the biotechnology potential of lactobacilli through comparative genomics of 213 strains and associated genera.</title>
        <authorList>
            <person name="Sun Z."/>
            <person name="Harris H.M."/>
            <person name="McCann A."/>
            <person name="Guo C."/>
            <person name="Argimon S."/>
            <person name="Zhang W."/>
            <person name="Yang X."/>
            <person name="Jeffery I.B."/>
            <person name="Cooney J.C."/>
            <person name="Kagawa T.F."/>
            <person name="Liu W."/>
            <person name="Song Y."/>
            <person name="Salvetti E."/>
            <person name="Wrobel A."/>
            <person name="Rasinkangas P."/>
            <person name="Parkhill J."/>
            <person name="Rea M.C."/>
            <person name="O'Sullivan O."/>
            <person name="Ritari J."/>
            <person name="Douillard F.P."/>
            <person name="Paul Ross R."/>
            <person name="Yang R."/>
            <person name="Briner A.E."/>
            <person name="Felis G.E."/>
            <person name="de Vos W.M."/>
            <person name="Barrangou R."/>
            <person name="Klaenhammer T.R."/>
            <person name="Caufield P.W."/>
            <person name="Cui Y."/>
            <person name="Zhang H."/>
            <person name="O'Toole P.W."/>
        </authorList>
    </citation>
    <scope>NUCLEOTIDE SEQUENCE [LARGE SCALE GENOMIC DNA]</scope>
    <source>
        <strain evidence="6 7">DSM 14340</strain>
    </source>
</reference>
<protein>
    <submittedName>
        <fullName evidence="6">Xaa-pro dipeptidase</fullName>
    </submittedName>
</protein>
<name>A0A0R1RZ71_9LACO</name>
<comment type="similarity">
    <text evidence="3">Belongs to the peptidase M24B family.</text>
</comment>
<comment type="caution">
    <text evidence="6">The sequence shown here is derived from an EMBL/GenBank/DDBJ whole genome shotgun (WGS) entry which is preliminary data.</text>
</comment>
<keyword evidence="2" id="KW-0378">Hydrolase</keyword>
<feature type="domain" description="Creatinase N-terminal" evidence="5">
    <location>
        <begin position="4"/>
        <end position="127"/>
    </location>
</feature>
<evidence type="ECO:0000256" key="3">
    <source>
        <dbReference type="RuleBase" id="RU000590"/>
    </source>
</evidence>
<dbReference type="InterPro" id="IPR029149">
    <property type="entry name" value="Creatin/AminoP/Spt16_N"/>
</dbReference>
<organism evidence="6 7">
    <name type="scientific">Latilactobacillus fuchuensis DSM 14340 = JCM 11249</name>
    <dbReference type="NCBI Taxonomy" id="1423747"/>
    <lineage>
        <taxon>Bacteria</taxon>
        <taxon>Bacillati</taxon>
        <taxon>Bacillota</taxon>
        <taxon>Bacilli</taxon>
        <taxon>Lactobacillales</taxon>
        <taxon>Lactobacillaceae</taxon>
        <taxon>Latilactobacillus</taxon>
    </lineage>
</organism>
<dbReference type="Gene3D" id="3.40.350.10">
    <property type="entry name" value="Creatinase/prolidase N-terminal domain"/>
    <property type="match status" value="1"/>
</dbReference>
<proteinExistence type="inferred from homology"/>
<gene>
    <name evidence="6" type="ORF">FC69_GL000541</name>
</gene>
<dbReference type="InterPro" id="IPR000994">
    <property type="entry name" value="Pept_M24"/>
</dbReference>
<evidence type="ECO:0000259" key="5">
    <source>
        <dbReference type="Pfam" id="PF01321"/>
    </source>
</evidence>
<dbReference type="Gene3D" id="3.90.230.10">
    <property type="entry name" value="Creatinase/methionine aminopeptidase superfamily"/>
    <property type="match status" value="1"/>
</dbReference>
<keyword evidence="1 3" id="KW-0479">Metal-binding</keyword>
<dbReference type="OrthoDB" id="9806388at2"/>
<dbReference type="PANTHER" id="PTHR46112:SF3">
    <property type="entry name" value="AMINOPEPTIDASE YPDF"/>
    <property type="match status" value="1"/>
</dbReference>
<dbReference type="Pfam" id="PF01321">
    <property type="entry name" value="Creatinase_N"/>
    <property type="match status" value="1"/>
</dbReference>
<evidence type="ECO:0000313" key="7">
    <source>
        <dbReference type="Proteomes" id="UP000051264"/>
    </source>
</evidence>
<dbReference type="RefSeq" id="WP_025083945.1">
    <property type="nucleotide sequence ID" value="NZ_AZEX01000014.1"/>
</dbReference>
<accession>A0A0R1RZ71</accession>
<dbReference type="Proteomes" id="UP000051264">
    <property type="component" value="Unassembled WGS sequence"/>
</dbReference>
<evidence type="ECO:0000256" key="2">
    <source>
        <dbReference type="ARBA" id="ARBA00022801"/>
    </source>
</evidence>
<dbReference type="InterPro" id="IPR036005">
    <property type="entry name" value="Creatinase/aminopeptidase-like"/>
</dbReference>
<evidence type="ECO:0000256" key="1">
    <source>
        <dbReference type="ARBA" id="ARBA00022723"/>
    </source>
</evidence>
<dbReference type="InterPro" id="IPR000587">
    <property type="entry name" value="Creatinase_N"/>
</dbReference>
<evidence type="ECO:0000313" key="6">
    <source>
        <dbReference type="EMBL" id="KRL61646.1"/>
    </source>
</evidence>
<dbReference type="InterPro" id="IPR001131">
    <property type="entry name" value="Peptidase_M24B_aminopep-P_CS"/>
</dbReference>
<dbReference type="GO" id="GO:0046872">
    <property type="term" value="F:metal ion binding"/>
    <property type="evidence" value="ECO:0007669"/>
    <property type="project" value="UniProtKB-KW"/>
</dbReference>
<evidence type="ECO:0000259" key="4">
    <source>
        <dbReference type="Pfam" id="PF00557"/>
    </source>
</evidence>
<sequence>MNKRLNILRAKMKQEKIEAFIINNKANRYYLSQFTGTDGQLLITQNQQYIIADGRYFEQLKIQSPDFEVIDNQMQMTKTLVDLIMENNFETVGIEADEMTVSEYLELAQTKCTLVAMHNIIEEQRMIKVTSEKEKIQKAGQIADQTFNHIVEYIQPGMTEKQVAAEIDQYGMKIGATAPAFETIVASGKRSALPHGHASEKVIQNNEMIILDFGFEYEHYFSDITRTIGLGEVSNKLKHVYDVTLAAQKIAIEACCAGRAVNEIDQLARDYITDAGFGDNFLHGTGHGLGLTVHEYPLLNQNTDVKMQPHMTFTVEPGIYLEQVGGVRIEDDVWLDNNGHPVVMTHASKEWRQI</sequence>
<dbReference type="SUPFAM" id="SSF53092">
    <property type="entry name" value="Creatinase/prolidase N-terminal domain"/>
    <property type="match status" value="1"/>
</dbReference>
<dbReference type="Pfam" id="PF00557">
    <property type="entry name" value="Peptidase_M24"/>
    <property type="match status" value="1"/>
</dbReference>